<evidence type="ECO:0000313" key="2">
    <source>
        <dbReference type="Proteomes" id="UP000095280"/>
    </source>
</evidence>
<feature type="compositionally biased region" description="Low complexity" evidence="1">
    <location>
        <begin position="141"/>
        <end position="152"/>
    </location>
</feature>
<dbReference type="Proteomes" id="UP000095280">
    <property type="component" value="Unplaced"/>
</dbReference>
<name>A0A1I8IS64_9PLAT</name>
<organism evidence="2 3">
    <name type="scientific">Macrostomum lignano</name>
    <dbReference type="NCBI Taxonomy" id="282301"/>
    <lineage>
        <taxon>Eukaryota</taxon>
        <taxon>Metazoa</taxon>
        <taxon>Spiralia</taxon>
        <taxon>Lophotrochozoa</taxon>
        <taxon>Platyhelminthes</taxon>
        <taxon>Rhabditophora</taxon>
        <taxon>Macrostomorpha</taxon>
        <taxon>Macrostomida</taxon>
        <taxon>Macrostomidae</taxon>
        <taxon>Macrostomum</taxon>
    </lineage>
</organism>
<keyword evidence="2" id="KW-1185">Reference proteome</keyword>
<dbReference type="AlphaFoldDB" id="A0A1I8IS64"/>
<evidence type="ECO:0000256" key="1">
    <source>
        <dbReference type="SAM" id="MobiDB-lite"/>
    </source>
</evidence>
<sequence>MAISAAVNSEASSEHLDRLRRRYSEATSEYARLLERACAGRLAECQQLRLRLQSSSAESETAAAAAAADASDADTVRIDPDMAAWAEREARVSSVDVAVLALQDFDLETLLLCDKEDLSRAPIRGGAVVRLWQAILRHRASQQQQQQQQSSSEAPGNPGTEAQH</sequence>
<evidence type="ECO:0000313" key="3">
    <source>
        <dbReference type="WBParaSite" id="maker-uti_cns_0015722-snap-gene-0.2-mRNA-1"/>
    </source>
</evidence>
<dbReference type="WBParaSite" id="maker-uti_cns_0015722-snap-gene-0.2-mRNA-1">
    <property type="protein sequence ID" value="maker-uti_cns_0015722-snap-gene-0.2-mRNA-1"/>
    <property type="gene ID" value="maker-uti_cns_0015722-snap-gene-0.2"/>
</dbReference>
<feature type="region of interest" description="Disordered" evidence="1">
    <location>
        <begin position="140"/>
        <end position="164"/>
    </location>
</feature>
<reference evidence="3" key="1">
    <citation type="submission" date="2016-11" db="UniProtKB">
        <authorList>
            <consortium name="WormBaseParasite"/>
        </authorList>
    </citation>
    <scope>IDENTIFICATION</scope>
</reference>
<protein>
    <submittedName>
        <fullName evidence="3">SAM domain-containing protein</fullName>
    </submittedName>
</protein>
<proteinExistence type="predicted"/>
<accession>A0A1I8IS64</accession>